<gene>
    <name evidence="1" type="ORF">METZ01_LOCUS453312</name>
</gene>
<dbReference type="AlphaFoldDB" id="A0A383A0K3"/>
<proteinExistence type="predicted"/>
<evidence type="ECO:0000313" key="1">
    <source>
        <dbReference type="EMBL" id="SVE00458.1"/>
    </source>
</evidence>
<organism evidence="1">
    <name type="scientific">marine metagenome</name>
    <dbReference type="NCBI Taxonomy" id="408172"/>
    <lineage>
        <taxon>unclassified sequences</taxon>
        <taxon>metagenomes</taxon>
        <taxon>ecological metagenomes</taxon>
    </lineage>
</organism>
<accession>A0A383A0K3</accession>
<sequence>MECLAFDRNSETFNNKEKDHVRDFFPDLKCGWAYAAQCIDPADGNVKVLNLKKKLMEQIMVAADDLGDPT</sequence>
<feature type="non-terminal residue" evidence="1">
    <location>
        <position position="70"/>
    </location>
</feature>
<name>A0A383A0K3_9ZZZZ</name>
<reference evidence="1" key="1">
    <citation type="submission" date="2018-05" db="EMBL/GenBank/DDBJ databases">
        <authorList>
            <person name="Lanie J.A."/>
            <person name="Ng W.-L."/>
            <person name="Kazmierczak K.M."/>
            <person name="Andrzejewski T.M."/>
            <person name="Davidsen T.M."/>
            <person name="Wayne K.J."/>
            <person name="Tettelin H."/>
            <person name="Glass J.I."/>
            <person name="Rusch D."/>
            <person name="Podicherti R."/>
            <person name="Tsui H.-C.T."/>
            <person name="Winkler M.E."/>
        </authorList>
    </citation>
    <scope>NUCLEOTIDE SEQUENCE</scope>
</reference>
<dbReference type="EMBL" id="UINC01187633">
    <property type="protein sequence ID" value="SVE00458.1"/>
    <property type="molecule type" value="Genomic_DNA"/>
</dbReference>
<protein>
    <submittedName>
        <fullName evidence="1">Uncharacterized protein</fullName>
    </submittedName>
</protein>